<accession>A0A841HMI3</accession>
<gene>
    <name evidence="8" type="ORF">HNQ60_003198</name>
</gene>
<organism evidence="8 9">
    <name type="scientific">Povalibacter uvarum</name>
    <dbReference type="NCBI Taxonomy" id="732238"/>
    <lineage>
        <taxon>Bacteria</taxon>
        <taxon>Pseudomonadati</taxon>
        <taxon>Pseudomonadota</taxon>
        <taxon>Gammaproteobacteria</taxon>
        <taxon>Steroidobacterales</taxon>
        <taxon>Steroidobacteraceae</taxon>
        <taxon>Povalibacter</taxon>
    </lineage>
</organism>
<dbReference type="PANTHER" id="PTHR42878:SF15">
    <property type="entry name" value="BACTERIOPHYTOCHROME"/>
    <property type="match status" value="1"/>
</dbReference>
<reference evidence="8 9" key="1">
    <citation type="submission" date="2020-08" db="EMBL/GenBank/DDBJ databases">
        <title>Genomic Encyclopedia of Type Strains, Phase IV (KMG-IV): sequencing the most valuable type-strain genomes for metagenomic binning, comparative biology and taxonomic classification.</title>
        <authorList>
            <person name="Goeker M."/>
        </authorList>
    </citation>
    <scope>NUCLEOTIDE SEQUENCE [LARGE SCALE GENOMIC DNA]</scope>
    <source>
        <strain evidence="8 9">DSM 26723</strain>
    </source>
</reference>
<evidence type="ECO:0000313" key="8">
    <source>
        <dbReference type="EMBL" id="MBB6094317.1"/>
    </source>
</evidence>
<dbReference type="SMART" id="SM00388">
    <property type="entry name" value="HisKA"/>
    <property type="match status" value="1"/>
</dbReference>
<keyword evidence="5 8" id="KW-0418">Kinase</keyword>
<dbReference type="InterPro" id="IPR050351">
    <property type="entry name" value="BphY/WalK/GraS-like"/>
</dbReference>
<dbReference type="InterPro" id="IPR005467">
    <property type="entry name" value="His_kinase_dom"/>
</dbReference>
<dbReference type="InterPro" id="IPR036890">
    <property type="entry name" value="HATPase_C_sf"/>
</dbReference>
<proteinExistence type="predicted"/>
<dbReference type="GO" id="GO:0000155">
    <property type="term" value="F:phosphorelay sensor kinase activity"/>
    <property type="evidence" value="ECO:0007669"/>
    <property type="project" value="InterPro"/>
</dbReference>
<dbReference type="InterPro" id="IPR003594">
    <property type="entry name" value="HATPase_dom"/>
</dbReference>
<feature type="transmembrane region" description="Helical" evidence="6">
    <location>
        <begin position="67"/>
        <end position="84"/>
    </location>
</feature>
<feature type="domain" description="Histidine kinase" evidence="7">
    <location>
        <begin position="136"/>
        <end position="349"/>
    </location>
</feature>
<dbReference type="SUPFAM" id="SSF55874">
    <property type="entry name" value="ATPase domain of HSP90 chaperone/DNA topoisomerase II/histidine kinase"/>
    <property type="match status" value="1"/>
</dbReference>
<keyword evidence="6" id="KW-0472">Membrane</keyword>
<dbReference type="Gene3D" id="1.10.287.130">
    <property type="match status" value="1"/>
</dbReference>
<dbReference type="CDD" id="cd00082">
    <property type="entry name" value="HisKA"/>
    <property type="match status" value="1"/>
</dbReference>
<dbReference type="GO" id="GO:0007234">
    <property type="term" value="P:osmosensory signaling via phosphorelay pathway"/>
    <property type="evidence" value="ECO:0007669"/>
    <property type="project" value="TreeGrafter"/>
</dbReference>
<dbReference type="Pfam" id="PF02518">
    <property type="entry name" value="HATPase_c"/>
    <property type="match status" value="1"/>
</dbReference>
<keyword evidence="3" id="KW-0597">Phosphoprotein</keyword>
<dbReference type="PROSITE" id="PS50109">
    <property type="entry name" value="HIS_KIN"/>
    <property type="match status" value="1"/>
</dbReference>
<evidence type="ECO:0000313" key="9">
    <source>
        <dbReference type="Proteomes" id="UP000588068"/>
    </source>
</evidence>
<dbReference type="InterPro" id="IPR003661">
    <property type="entry name" value="HisK_dim/P_dom"/>
</dbReference>
<dbReference type="Proteomes" id="UP000588068">
    <property type="component" value="Unassembled WGS sequence"/>
</dbReference>
<dbReference type="RefSeq" id="WP_184333477.1">
    <property type="nucleotide sequence ID" value="NZ_JACHHZ010000003.1"/>
</dbReference>
<dbReference type="AlphaFoldDB" id="A0A841HMI3"/>
<dbReference type="EC" id="2.7.13.3" evidence="2"/>
<evidence type="ECO:0000256" key="1">
    <source>
        <dbReference type="ARBA" id="ARBA00000085"/>
    </source>
</evidence>
<protein>
    <recommendedName>
        <fullName evidence="2">histidine kinase</fullName>
        <ecNumber evidence="2">2.7.13.3</ecNumber>
    </recommendedName>
</protein>
<name>A0A841HMI3_9GAMM</name>
<evidence type="ECO:0000256" key="6">
    <source>
        <dbReference type="SAM" id="Phobius"/>
    </source>
</evidence>
<dbReference type="InterPro" id="IPR036097">
    <property type="entry name" value="HisK_dim/P_sf"/>
</dbReference>
<keyword evidence="9" id="KW-1185">Reference proteome</keyword>
<dbReference type="SUPFAM" id="SSF47384">
    <property type="entry name" value="Homodimeric domain of signal transducing histidine kinase"/>
    <property type="match status" value="1"/>
</dbReference>
<dbReference type="PANTHER" id="PTHR42878">
    <property type="entry name" value="TWO-COMPONENT HISTIDINE KINASE"/>
    <property type="match status" value="1"/>
</dbReference>
<dbReference type="FunFam" id="1.10.287.130:FF:000070">
    <property type="entry name" value="Histidine kinase sensor protein"/>
    <property type="match status" value="1"/>
</dbReference>
<feature type="transmembrane region" description="Helical" evidence="6">
    <location>
        <begin position="31"/>
        <end position="47"/>
    </location>
</feature>
<dbReference type="GO" id="GO:0000156">
    <property type="term" value="F:phosphorelay response regulator activity"/>
    <property type="evidence" value="ECO:0007669"/>
    <property type="project" value="TreeGrafter"/>
</dbReference>
<keyword evidence="6" id="KW-1133">Transmembrane helix</keyword>
<dbReference type="GO" id="GO:0005886">
    <property type="term" value="C:plasma membrane"/>
    <property type="evidence" value="ECO:0007669"/>
    <property type="project" value="UniProtKB-ARBA"/>
</dbReference>
<dbReference type="EMBL" id="JACHHZ010000003">
    <property type="protein sequence ID" value="MBB6094317.1"/>
    <property type="molecule type" value="Genomic_DNA"/>
</dbReference>
<dbReference type="PRINTS" id="PR00344">
    <property type="entry name" value="BCTRLSENSOR"/>
</dbReference>
<evidence type="ECO:0000256" key="2">
    <source>
        <dbReference type="ARBA" id="ARBA00012438"/>
    </source>
</evidence>
<dbReference type="InterPro" id="IPR004358">
    <property type="entry name" value="Sig_transdc_His_kin-like_C"/>
</dbReference>
<dbReference type="Gene3D" id="3.30.565.10">
    <property type="entry name" value="Histidine kinase-like ATPase, C-terminal domain"/>
    <property type="match status" value="1"/>
</dbReference>
<evidence type="ECO:0000256" key="5">
    <source>
        <dbReference type="ARBA" id="ARBA00022777"/>
    </source>
</evidence>
<evidence type="ECO:0000256" key="3">
    <source>
        <dbReference type="ARBA" id="ARBA00022553"/>
    </source>
</evidence>
<evidence type="ECO:0000259" key="7">
    <source>
        <dbReference type="PROSITE" id="PS50109"/>
    </source>
</evidence>
<dbReference type="SMART" id="SM00387">
    <property type="entry name" value="HATPase_c"/>
    <property type="match status" value="1"/>
</dbReference>
<comment type="catalytic activity">
    <reaction evidence="1">
        <text>ATP + protein L-histidine = ADP + protein N-phospho-L-histidine.</text>
        <dbReference type="EC" id="2.7.13.3"/>
    </reaction>
</comment>
<dbReference type="Pfam" id="PF00512">
    <property type="entry name" value="HisKA"/>
    <property type="match status" value="1"/>
</dbReference>
<dbReference type="GO" id="GO:0030295">
    <property type="term" value="F:protein kinase activator activity"/>
    <property type="evidence" value="ECO:0007669"/>
    <property type="project" value="TreeGrafter"/>
</dbReference>
<comment type="caution">
    <text evidence="8">The sequence shown here is derived from an EMBL/GenBank/DDBJ whole genome shotgun (WGS) entry which is preliminary data.</text>
</comment>
<keyword evidence="6" id="KW-0812">Transmembrane</keyword>
<evidence type="ECO:0000256" key="4">
    <source>
        <dbReference type="ARBA" id="ARBA00022679"/>
    </source>
</evidence>
<dbReference type="FunFam" id="3.30.565.10:FF:000006">
    <property type="entry name" value="Sensor histidine kinase WalK"/>
    <property type="match status" value="1"/>
</dbReference>
<keyword evidence="4" id="KW-0808">Transferase</keyword>
<sequence>MTETGSVKSTPDPRELALVAPSRRLRHMPRTVALVYLTVGVLWIFLTDRLLVWMRLDPDLILRLQTFKGWLFVFGSAVMIYLLLKQYERRSQVSTHALVHSQNEVRRMNAELEQRVAARTLQLESANRELEAFAYAVSHDLRAPLRSMSGFSQILQETAPAGLDEKSLDYLRRIRDASLRMSALIDDLLSLSRISRSELVPRAASLTQIASEAATNVRDRYQGRQVDLRIQPDMDVHGDTRLLRIAMENLLDNAWKYTAHSPHAQITVGSQPGERGLVYFVRDNGVGFDMAYSSKLFGPFQRLHPDSQFPGTGIGLVTVQRIIARHGGRIWAQAHPDQGATFYFTLESQ</sequence>